<keyword evidence="3" id="KW-1185">Reference proteome</keyword>
<keyword evidence="1" id="KW-1133">Transmembrane helix</keyword>
<proteinExistence type="predicted"/>
<accession>A0ABR0QZL9</accession>
<feature type="transmembrane region" description="Helical" evidence="1">
    <location>
        <begin position="126"/>
        <end position="144"/>
    </location>
</feature>
<evidence type="ECO:0000313" key="3">
    <source>
        <dbReference type="Proteomes" id="UP001358586"/>
    </source>
</evidence>
<sequence length="150" mass="16256">MGSEKSYSEGGMVVAGTATVAAFSMNFVVSGDSGFLFAFLGGLDCSKLVYPWDMLAAGVNWTVLFGVVLWRLWKQRNQFWRSSSGGQRLVEVGWVPPLEGCTKVNCDGAVNITSCAASTGGVFRDWVGHWLMGCSLFISILYVISNIRHG</sequence>
<organism evidence="2 3">
    <name type="scientific">Gossypium arboreum</name>
    <name type="common">Tree cotton</name>
    <name type="synonym">Gossypium nanking</name>
    <dbReference type="NCBI Taxonomy" id="29729"/>
    <lineage>
        <taxon>Eukaryota</taxon>
        <taxon>Viridiplantae</taxon>
        <taxon>Streptophyta</taxon>
        <taxon>Embryophyta</taxon>
        <taxon>Tracheophyta</taxon>
        <taxon>Spermatophyta</taxon>
        <taxon>Magnoliopsida</taxon>
        <taxon>eudicotyledons</taxon>
        <taxon>Gunneridae</taxon>
        <taxon>Pentapetalae</taxon>
        <taxon>rosids</taxon>
        <taxon>malvids</taxon>
        <taxon>Malvales</taxon>
        <taxon>Malvaceae</taxon>
        <taxon>Malvoideae</taxon>
        <taxon>Gossypium</taxon>
    </lineage>
</organism>
<evidence type="ECO:0008006" key="4">
    <source>
        <dbReference type="Google" id="ProtNLM"/>
    </source>
</evidence>
<feature type="transmembrane region" description="Helical" evidence="1">
    <location>
        <begin position="52"/>
        <end position="73"/>
    </location>
</feature>
<feature type="transmembrane region" description="Helical" evidence="1">
    <location>
        <begin position="12"/>
        <end position="40"/>
    </location>
</feature>
<keyword evidence="1" id="KW-0472">Membrane</keyword>
<gene>
    <name evidence="2" type="ORF">PVK06_000473</name>
</gene>
<reference evidence="2 3" key="1">
    <citation type="submission" date="2023-03" db="EMBL/GenBank/DDBJ databases">
        <title>WGS of Gossypium arboreum.</title>
        <authorList>
            <person name="Yu D."/>
        </authorList>
    </citation>
    <scope>NUCLEOTIDE SEQUENCE [LARGE SCALE GENOMIC DNA]</scope>
    <source>
        <tissue evidence="2">Leaf</tissue>
    </source>
</reference>
<protein>
    <recommendedName>
        <fullName evidence="4">Transmembrane protein</fullName>
    </recommendedName>
</protein>
<evidence type="ECO:0000313" key="2">
    <source>
        <dbReference type="EMBL" id="KAK5844337.1"/>
    </source>
</evidence>
<keyword evidence="1" id="KW-0812">Transmembrane</keyword>
<dbReference type="EMBL" id="JARKNE010000001">
    <property type="protein sequence ID" value="KAK5844337.1"/>
    <property type="molecule type" value="Genomic_DNA"/>
</dbReference>
<evidence type="ECO:0000256" key="1">
    <source>
        <dbReference type="SAM" id="Phobius"/>
    </source>
</evidence>
<name>A0ABR0QZL9_GOSAR</name>
<comment type="caution">
    <text evidence="2">The sequence shown here is derived from an EMBL/GenBank/DDBJ whole genome shotgun (WGS) entry which is preliminary data.</text>
</comment>
<dbReference type="Proteomes" id="UP001358586">
    <property type="component" value="Chromosome 1"/>
</dbReference>